<protein>
    <submittedName>
        <fullName evidence="2">Uncharacterized protein</fullName>
    </submittedName>
</protein>
<organism evidence="2 3">
    <name type="scientific">Rhodotorula graminis (strain WP1)</name>
    <dbReference type="NCBI Taxonomy" id="578459"/>
    <lineage>
        <taxon>Eukaryota</taxon>
        <taxon>Fungi</taxon>
        <taxon>Dikarya</taxon>
        <taxon>Basidiomycota</taxon>
        <taxon>Pucciniomycotina</taxon>
        <taxon>Microbotryomycetes</taxon>
        <taxon>Sporidiobolales</taxon>
        <taxon>Sporidiobolaceae</taxon>
        <taxon>Rhodotorula</taxon>
    </lineage>
</organism>
<sequence length="130" mass="13691">ALRPPGLASRGLRCRVSCRPHLPARLRPAADIVSTPPSTVSTNVSLTPDIAGSPSTGGPAVLARPLPPRPARSLSSQAVTRHGIARRSPWSPSTTAPSRTLRRLPTRPSRATLTRTRRLSATPSRAPSSS</sequence>
<proteinExistence type="predicted"/>
<feature type="non-terminal residue" evidence="2">
    <location>
        <position position="130"/>
    </location>
</feature>
<reference evidence="2 3" key="1">
    <citation type="journal article" date="2015" name="Front. Microbiol.">
        <title>Genome sequence of the plant growth promoting endophytic yeast Rhodotorula graminis WP1.</title>
        <authorList>
            <person name="Firrincieli A."/>
            <person name="Otillar R."/>
            <person name="Salamov A."/>
            <person name="Schmutz J."/>
            <person name="Khan Z."/>
            <person name="Redman R.S."/>
            <person name="Fleck N.D."/>
            <person name="Lindquist E."/>
            <person name="Grigoriev I.V."/>
            <person name="Doty S.L."/>
        </authorList>
    </citation>
    <scope>NUCLEOTIDE SEQUENCE [LARGE SCALE GENOMIC DNA]</scope>
    <source>
        <strain evidence="2 3">WP1</strain>
    </source>
</reference>
<dbReference type="Proteomes" id="UP000053890">
    <property type="component" value="Unassembled WGS sequence"/>
</dbReference>
<evidence type="ECO:0000313" key="3">
    <source>
        <dbReference type="Proteomes" id="UP000053890"/>
    </source>
</evidence>
<dbReference type="GeneID" id="28976790"/>
<feature type="region of interest" description="Disordered" evidence="1">
    <location>
        <begin position="29"/>
        <end position="130"/>
    </location>
</feature>
<evidence type="ECO:0000256" key="1">
    <source>
        <dbReference type="SAM" id="MobiDB-lite"/>
    </source>
</evidence>
<dbReference type="EMBL" id="KQ474076">
    <property type="protein sequence ID" value="KPV76438.1"/>
    <property type="molecule type" value="Genomic_DNA"/>
</dbReference>
<gene>
    <name evidence="2" type="ORF">RHOBADRAFT_52447</name>
</gene>
<keyword evidence="3" id="KW-1185">Reference proteome</keyword>
<name>A0A194S6T3_RHOGW</name>
<feature type="compositionally biased region" description="Low complexity" evidence="1">
    <location>
        <begin position="33"/>
        <end position="48"/>
    </location>
</feature>
<dbReference type="RefSeq" id="XP_018272487.1">
    <property type="nucleotide sequence ID" value="XM_018416342.1"/>
</dbReference>
<feature type="compositionally biased region" description="Low complexity" evidence="1">
    <location>
        <begin position="106"/>
        <end position="130"/>
    </location>
</feature>
<evidence type="ECO:0000313" key="2">
    <source>
        <dbReference type="EMBL" id="KPV76438.1"/>
    </source>
</evidence>
<accession>A0A194S6T3</accession>
<feature type="non-terminal residue" evidence="2">
    <location>
        <position position="1"/>
    </location>
</feature>
<dbReference type="AlphaFoldDB" id="A0A194S6T3"/>